<organism evidence="1 2">
    <name type="scientific">Aromia moschata</name>
    <dbReference type="NCBI Taxonomy" id="1265417"/>
    <lineage>
        <taxon>Eukaryota</taxon>
        <taxon>Metazoa</taxon>
        <taxon>Ecdysozoa</taxon>
        <taxon>Arthropoda</taxon>
        <taxon>Hexapoda</taxon>
        <taxon>Insecta</taxon>
        <taxon>Pterygota</taxon>
        <taxon>Neoptera</taxon>
        <taxon>Endopterygota</taxon>
        <taxon>Coleoptera</taxon>
        <taxon>Polyphaga</taxon>
        <taxon>Cucujiformia</taxon>
        <taxon>Chrysomeloidea</taxon>
        <taxon>Cerambycidae</taxon>
        <taxon>Cerambycinae</taxon>
        <taxon>Callichromatini</taxon>
        <taxon>Aromia</taxon>
    </lineage>
</organism>
<evidence type="ECO:0000313" key="1">
    <source>
        <dbReference type="EMBL" id="KAJ8942317.1"/>
    </source>
</evidence>
<proteinExistence type="predicted"/>
<dbReference type="EMBL" id="JAPWTK010000333">
    <property type="protein sequence ID" value="KAJ8942317.1"/>
    <property type="molecule type" value="Genomic_DNA"/>
</dbReference>
<keyword evidence="2" id="KW-1185">Reference proteome</keyword>
<dbReference type="AlphaFoldDB" id="A0AAV8XT76"/>
<sequence>MRELHTQNPEKVNVWAGLIGENIIGFSFFIGNLNGETYLALLQNNVDCKLNSPNSGAYNRSEAPPDMLAQALQCNKKTMKLVH</sequence>
<gene>
    <name evidence="1" type="ORF">NQ318_005309</name>
</gene>
<name>A0AAV8XT76_9CUCU</name>
<reference evidence="1" key="1">
    <citation type="journal article" date="2023" name="Insect Mol. Biol.">
        <title>Genome sequencing provides insights into the evolution of gene families encoding plant cell wall-degrading enzymes in longhorned beetles.</title>
        <authorList>
            <person name="Shin N.R."/>
            <person name="Okamura Y."/>
            <person name="Kirsch R."/>
            <person name="Pauchet Y."/>
        </authorList>
    </citation>
    <scope>NUCLEOTIDE SEQUENCE</scope>
    <source>
        <strain evidence="1">AMC_N1</strain>
    </source>
</reference>
<accession>A0AAV8XT76</accession>
<evidence type="ECO:0000313" key="2">
    <source>
        <dbReference type="Proteomes" id="UP001162162"/>
    </source>
</evidence>
<dbReference type="Proteomes" id="UP001162162">
    <property type="component" value="Unassembled WGS sequence"/>
</dbReference>
<protein>
    <submittedName>
        <fullName evidence="1">Uncharacterized protein</fullName>
    </submittedName>
</protein>
<comment type="caution">
    <text evidence="1">The sequence shown here is derived from an EMBL/GenBank/DDBJ whole genome shotgun (WGS) entry which is preliminary data.</text>
</comment>